<dbReference type="PROSITE" id="PS50975">
    <property type="entry name" value="ATP_GRASP"/>
    <property type="match status" value="1"/>
</dbReference>
<dbReference type="Gene3D" id="3.30.470.20">
    <property type="entry name" value="ATP-grasp fold, B domain"/>
    <property type="match status" value="1"/>
</dbReference>
<comment type="caution">
    <text evidence="3">The sequence shown here is derived from an EMBL/GenBank/DDBJ whole genome shotgun (WGS) entry which is preliminary data.</text>
</comment>
<evidence type="ECO:0000313" key="3">
    <source>
        <dbReference type="EMBL" id="MBP1968806.1"/>
    </source>
</evidence>
<dbReference type="RefSeq" id="WP_209462026.1">
    <property type="nucleotide sequence ID" value="NZ_CP110224.1"/>
</dbReference>
<dbReference type="Pfam" id="PF08443">
    <property type="entry name" value="RimK"/>
    <property type="match status" value="1"/>
</dbReference>
<dbReference type="Proteomes" id="UP001519345">
    <property type="component" value="Unassembled WGS sequence"/>
</dbReference>
<name>A0ABS4ICZ6_9BACI</name>
<keyword evidence="1" id="KW-0067">ATP-binding</keyword>
<dbReference type="EC" id="6.3.2.32" evidence="3"/>
<proteinExistence type="predicted"/>
<dbReference type="PANTHER" id="PTHR21621:SF0">
    <property type="entry name" value="BETA-CITRYLGLUTAMATE SYNTHASE B-RELATED"/>
    <property type="match status" value="1"/>
</dbReference>
<accession>A0ABS4ICZ6</accession>
<sequence>MKHGWLIYAEANVEENRSYINWMIAEAQMQNVSLELVIREQLIIGIENQERTIKVDNKEVHKPDFAIIRLIEPLLNLHLETCGITVFNSSSISSICNNKALTHHHIIDQDIPMVDTIFAQKDTVSQTPPMPYPFIIKETSGRGGKQVYYIQDKQDWLNRISSIATNDIIIQACNVQLGKDLRVFVIGKEIIGAVLRESTDDFRSNFKLGGSARMYQLHAHERSIISKIIRSFHFDMVGIDFLIGLNGELLFNEIEDVVGSRTLSTVSDLNILEKYITHITDKLKSGISTDN</sequence>
<dbReference type="InterPro" id="IPR011761">
    <property type="entry name" value="ATP-grasp"/>
</dbReference>
<keyword evidence="1" id="KW-0547">Nucleotide-binding</keyword>
<organism evidence="3 4">
    <name type="scientific">Virgibacillus natechei</name>
    <dbReference type="NCBI Taxonomy" id="1216297"/>
    <lineage>
        <taxon>Bacteria</taxon>
        <taxon>Bacillati</taxon>
        <taxon>Bacillota</taxon>
        <taxon>Bacilli</taxon>
        <taxon>Bacillales</taxon>
        <taxon>Bacillaceae</taxon>
        <taxon>Virgibacillus</taxon>
    </lineage>
</organism>
<dbReference type="PANTHER" id="PTHR21621">
    <property type="entry name" value="RIBOSOMAL PROTEIN S6 MODIFICATION PROTEIN"/>
    <property type="match status" value="1"/>
</dbReference>
<dbReference type="SUPFAM" id="SSF56059">
    <property type="entry name" value="Glutathione synthetase ATP-binding domain-like"/>
    <property type="match status" value="1"/>
</dbReference>
<keyword evidence="4" id="KW-1185">Reference proteome</keyword>
<feature type="domain" description="ATP-grasp" evidence="2">
    <location>
        <begin position="103"/>
        <end position="280"/>
    </location>
</feature>
<dbReference type="GO" id="GO:0043774">
    <property type="term" value="F:coenzyme F420-2 alpha-glutamyl ligase activity"/>
    <property type="evidence" value="ECO:0007669"/>
    <property type="project" value="UniProtKB-EC"/>
</dbReference>
<reference evidence="3 4" key="1">
    <citation type="submission" date="2021-03" db="EMBL/GenBank/DDBJ databases">
        <title>Genomic Encyclopedia of Type Strains, Phase IV (KMG-IV): sequencing the most valuable type-strain genomes for metagenomic binning, comparative biology and taxonomic classification.</title>
        <authorList>
            <person name="Goeker M."/>
        </authorList>
    </citation>
    <scope>NUCLEOTIDE SEQUENCE [LARGE SCALE GENOMIC DNA]</scope>
    <source>
        <strain evidence="3 4">DSM 25609</strain>
    </source>
</reference>
<dbReference type="InterPro" id="IPR013651">
    <property type="entry name" value="ATP-grasp_RimK-type"/>
</dbReference>
<gene>
    <name evidence="3" type="ORF">J2Z83_000900</name>
</gene>
<evidence type="ECO:0000259" key="2">
    <source>
        <dbReference type="PROSITE" id="PS50975"/>
    </source>
</evidence>
<dbReference type="EMBL" id="JAGGKX010000003">
    <property type="protein sequence ID" value="MBP1968806.1"/>
    <property type="molecule type" value="Genomic_DNA"/>
</dbReference>
<dbReference type="Gene3D" id="3.40.50.20">
    <property type="match status" value="1"/>
</dbReference>
<evidence type="ECO:0000313" key="4">
    <source>
        <dbReference type="Proteomes" id="UP001519345"/>
    </source>
</evidence>
<keyword evidence="3" id="KW-0436">Ligase</keyword>
<protein>
    <submittedName>
        <fullName evidence="3">Gamma-F420-2:alpha-L-glutamate ligase</fullName>
        <ecNumber evidence="3">6.3.2.32</ecNumber>
    </submittedName>
</protein>
<evidence type="ECO:0000256" key="1">
    <source>
        <dbReference type="PROSITE-ProRule" id="PRU00409"/>
    </source>
</evidence>